<organism evidence="3 4">
    <name type="scientific">Pseudothauera rhizosphaerae</name>
    <dbReference type="NCBI Taxonomy" id="2565932"/>
    <lineage>
        <taxon>Bacteria</taxon>
        <taxon>Pseudomonadati</taxon>
        <taxon>Pseudomonadota</taxon>
        <taxon>Betaproteobacteria</taxon>
        <taxon>Rhodocyclales</taxon>
        <taxon>Zoogloeaceae</taxon>
        <taxon>Pseudothauera</taxon>
    </lineage>
</organism>
<name>A0A4S4AQS4_9RHOO</name>
<dbReference type="Pfam" id="PF04773">
    <property type="entry name" value="FecR"/>
    <property type="match status" value="1"/>
</dbReference>
<dbReference type="PANTHER" id="PTHR30273:SF2">
    <property type="entry name" value="PROTEIN FECR"/>
    <property type="match status" value="1"/>
</dbReference>
<sequence>MTTLPDTIDPTDDASPLPEAVTDQAIRWYVRLSSGLQTDRDTAEFTRWHAAHSDHARAWKRLQNMGSRLQSSAAQIPAPLARGILRRIGAACGTRRAFIRGLIVAGSGGAALHLAQGQIPLQTLLAGTLADARTATGQRQRHTLADGTQLLLNTATAVDVRYSAHERRIVLLHGEIMVGTAPDDAGRPLLVATPHGILRPVGTRFSVRHDGTAGHATEIAVAEGAVDIHPAALAKPLRLNAGQQTRFTPHHVDAPAALDESRQSWTTGTLSAEGMRLADFIAELDRHRPGRLRCAPEVAGLRITGSWPLEGPDPADPTAHILASLERHMPVRIRHLTRYWVSVEARPAG</sequence>
<dbReference type="AlphaFoldDB" id="A0A4S4AQS4"/>
<dbReference type="Gene3D" id="2.60.120.1440">
    <property type="match status" value="1"/>
</dbReference>
<accession>A0A4S4AQS4</accession>
<proteinExistence type="predicted"/>
<dbReference type="InterPro" id="IPR032623">
    <property type="entry name" value="FecR_N"/>
</dbReference>
<dbReference type="PANTHER" id="PTHR30273">
    <property type="entry name" value="PERIPLASMIC SIGNAL SENSOR AND SIGMA FACTOR ACTIVATOR FECR-RELATED"/>
    <property type="match status" value="1"/>
</dbReference>
<feature type="domain" description="FecR protein" evidence="1">
    <location>
        <begin position="131"/>
        <end position="226"/>
    </location>
</feature>
<dbReference type="Pfam" id="PF16220">
    <property type="entry name" value="DUF4880"/>
    <property type="match status" value="1"/>
</dbReference>
<comment type="caution">
    <text evidence="3">The sequence shown here is derived from an EMBL/GenBank/DDBJ whole genome shotgun (WGS) entry which is preliminary data.</text>
</comment>
<dbReference type="EMBL" id="SSOD01000005">
    <property type="protein sequence ID" value="THF62047.1"/>
    <property type="molecule type" value="Genomic_DNA"/>
</dbReference>
<evidence type="ECO:0000313" key="4">
    <source>
        <dbReference type="Proteomes" id="UP000307956"/>
    </source>
</evidence>
<dbReference type="Proteomes" id="UP000307956">
    <property type="component" value="Unassembled WGS sequence"/>
</dbReference>
<protein>
    <submittedName>
        <fullName evidence="3">DUF4880 domain-containing protein</fullName>
    </submittedName>
</protein>
<dbReference type="InterPro" id="IPR012373">
    <property type="entry name" value="Ferrdict_sens_TM"/>
</dbReference>
<reference evidence="3 4" key="1">
    <citation type="submission" date="2019-04" db="EMBL/GenBank/DDBJ databases">
        <title>Azoarcus rhizosphaerae sp. nov. isolated from rhizosphere of Ficus religiosa.</title>
        <authorList>
            <person name="Lin S.-Y."/>
            <person name="Hameed A."/>
            <person name="Hsu Y.-H."/>
            <person name="Young C.-C."/>
        </authorList>
    </citation>
    <scope>NUCLEOTIDE SEQUENCE [LARGE SCALE GENOMIC DNA]</scope>
    <source>
        <strain evidence="3 4">CC-YHH848</strain>
    </source>
</reference>
<evidence type="ECO:0000259" key="2">
    <source>
        <dbReference type="Pfam" id="PF16220"/>
    </source>
</evidence>
<dbReference type="RefSeq" id="WP_136384410.1">
    <property type="nucleotide sequence ID" value="NZ_SSOD01000005.1"/>
</dbReference>
<evidence type="ECO:0000313" key="3">
    <source>
        <dbReference type="EMBL" id="THF62047.1"/>
    </source>
</evidence>
<dbReference type="PIRSF" id="PIRSF018266">
    <property type="entry name" value="FecR"/>
    <property type="match status" value="1"/>
</dbReference>
<feature type="domain" description="FecR N-terminal" evidence="2">
    <location>
        <begin position="23"/>
        <end position="64"/>
    </location>
</feature>
<keyword evidence="4" id="KW-1185">Reference proteome</keyword>
<dbReference type="OrthoDB" id="1100567at2"/>
<dbReference type="InterPro" id="IPR006860">
    <property type="entry name" value="FecR"/>
</dbReference>
<gene>
    <name evidence="3" type="ORF">E6O51_07755</name>
</gene>
<evidence type="ECO:0000259" key="1">
    <source>
        <dbReference type="Pfam" id="PF04773"/>
    </source>
</evidence>
<dbReference type="GO" id="GO:0016989">
    <property type="term" value="F:sigma factor antagonist activity"/>
    <property type="evidence" value="ECO:0007669"/>
    <property type="project" value="TreeGrafter"/>
</dbReference>